<name>A0A8X6RRV3_TRICX</name>
<gene>
    <name evidence="1" type="primary">NCL1_20485</name>
    <name evidence="1" type="ORF">TNCV_3413791</name>
</gene>
<evidence type="ECO:0000313" key="2">
    <source>
        <dbReference type="Proteomes" id="UP000887159"/>
    </source>
</evidence>
<evidence type="ECO:0000313" key="1">
    <source>
        <dbReference type="EMBL" id="GFX94017.1"/>
    </source>
</evidence>
<protein>
    <submittedName>
        <fullName evidence="1">Uncharacterized protein</fullName>
    </submittedName>
</protein>
<comment type="caution">
    <text evidence="1">The sequence shown here is derived from an EMBL/GenBank/DDBJ whole genome shotgun (WGS) entry which is preliminary data.</text>
</comment>
<dbReference type="EMBL" id="BMAU01021176">
    <property type="protein sequence ID" value="GFX94017.1"/>
    <property type="molecule type" value="Genomic_DNA"/>
</dbReference>
<sequence>MNDQLKQFRLLACVRMREKRMLIFSPFPAEQRGSRKMSTSEQKFFFVFPNLQKHNLLLLYNEHFCGHLSGHVNTLYARIWKLENAHEVLESQRDSPKLSAFCAISRWKLYGPFIFGEPTVTGSTYFDALSTTMTISSIERK</sequence>
<dbReference type="AlphaFoldDB" id="A0A8X6RRV3"/>
<reference evidence="1" key="1">
    <citation type="submission" date="2020-08" db="EMBL/GenBank/DDBJ databases">
        <title>Multicomponent nature underlies the extraordinary mechanical properties of spider dragline silk.</title>
        <authorList>
            <person name="Kono N."/>
            <person name="Nakamura H."/>
            <person name="Mori M."/>
            <person name="Yoshida Y."/>
            <person name="Ohtoshi R."/>
            <person name="Malay A.D."/>
            <person name="Moran D.A.P."/>
            <person name="Tomita M."/>
            <person name="Numata K."/>
            <person name="Arakawa K."/>
        </authorList>
    </citation>
    <scope>NUCLEOTIDE SEQUENCE</scope>
</reference>
<organism evidence="1 2">
    <name type="scientific">Trichonephila clavipes</name>
    <name type="common">Golden silk orbweaver</name>
    <name type="synonym">Nephila clavipes</name>
    <dbReference type="NCBI Taxonomy" id="2585209"/>
    <lineage>
        <taxon>Eukaryota</taxon>
        <taxon>Metazoa</taxon>
        <taxon>Ecdysozoa</taxon>
        <taxon>Arthropoda</taxon>
        <taxon>Chelicerata</taxon>
        <taxon>Arachnida</taxon>
        <taxon>Araneae</taxon>
        <taxon>Araneomorphae</taxon>
        <taxon>Entelegynae</taxon>
        <taxon>Araneoidea</taxon>
        <taxon>Nephilidae</taxon>
        <taxon>Trichonephila</taxon>
    </lineage>
</organism>
<keyword evidence="2" id="KW-1185">Reference proteome</keyword>
<dbReference type="Proteomes" id="UP000887159">
    <property type="component" value="Unassembled WGS sequence"/>
</dbReference>
<accession>A0A8X6RRV3</accession>
<proteinExistence type="predicted"/>